<accession>A0ABT1W894</accession>
<feature type="compositionally biased region" description="Low complexity" evidence="1">
    <location>
        <begin position="304"/>
        <end position="316"/>
    </location>
</feature>
<dbReference type="Gene3D" id="3.30.750.140">
    <property type="match status" value="1"/>
</dbReference>
<feature type="region of interest" description="Disordered" evidence="1">
    <location>
        <begin position="94"/>
        <end position="119"/>
    </location>
</feature>
<keyword evidence="3" id="KW-0966">Cell projection</keyword>
<feature type="region of interest" description="Disordered" evidence="1">
    <location>
        <begin position="37"/>
        <end position="61"/>
    </location>
</feature>
<dbReference type="Pfam" id="PF02120">
    <property type="entry name" value="Flg_hook"/>
    <property type="match status" value="1"/>
</dbReference>
<keyword evidence="3" id="KW-0969">Cilium</keyword>
<proteinExistence type="predicted"/>
<feature type="compositionally biased region" description="Polar residues" evidence="1">
    <location>
        <begin position="37"/>
        <end position="46"/>
    </location>
</feature>
<dbReference type="InterPro" id="IPR021136">
    <property type="entry name" value="Flagellar_hook_control-like_C"/>
</dbReference>
<feature type="domain" description="Flagellar hook-length control protein-like C-terminal" evidence="2">
    <location>
        <begin position="226"/>
        <end position="291"/>
    </location>
</feature>
<sequence length="388" mass="39017">MNSDAIRIATSSADAALPGTGGETIVYTDAYGTTTDGRPAASIQTRKATHMATQDADDETRPMKRRTDTAMPNPYAAVLPQPGLPAEIVPVQAGRGQVGQGQAGQEQVSENRSRPIAGHGERLGAAGMAAPDSAAPASATTASADLKHAIPEAGGAPVQPETSLTPANAPDPQAWQTLAAAPSGQGPGNASMAPVASTAPAVHEPSRYGQGAAEQLAGPVVSLAKTPDGASLMEISLHPKELGQVTIRLERDAAGSVRVAVTATEPGTLRSLMAEQSHLHAALDGAAVPAADRQISFELASGSAAAGSQDGSATSGNTSTSLDTSGQNGNQAGGQAGGQDGGQSWRQDRGPDARRSRDNAPDGDAAALPDAPLAFHTRTYRTGVSITA</sequence>
<evidence type="ECO:0000256" key="1">
    <source>
        <dbReference type="SAM" id="MobiDB-lite"/>
    </source>
</evidence>
<comment type="caution">
    <text evidence="3">The sequence shown here is derived from an EMBL/GenBank/DDBJ whole genome shotgun (WGS) entry which is preliminary data.</text>
</comment>
<feature type="region of interest" description="Disordered" evidence="1">
    <location>
        <begin position="304"/>
        <end position="371"/>
    </location>
</feature>
<feature type="compositionally biased region" description="Basic and acidic residues" evidence="1">
    <location>
        <begin position="346"/>
        <end position="360"/>
    </location>
</feature>
<dbReference type="EMBL" id="JAMSKV010000010">
    <property type="protein sequence ID" value="MCQ8279109.1"/>
    <property type="molecule type" value="Genomic_DNA"/>
</dbReference>
<feature type="region of interest" description="Disordered" evidence="1">
    <location>
        <begin position="152"/>
        <end position="171"/>
    </location>
</feature>
<gene>
    <name evidence="3" type="ORF">NFI95_11710</name>
</gene>
<dbReference type="InterPro" id="IPR038610">
    <property type="entry name" value="FliK-like_C_sf"/>
</dbReference>
<dbReference type="RefSeq" id="WP_422864596.1">
    <property type="nucleotide sequence ID" value="NZ_JAMSKV010000010.1"/>
</dbReference>
<evidence type="ECO:0000313" key="4">
    <source>
        <dbReference type="Proteomes" id="UP001524587"/>
    </source>
</evidence>
<dbReference type="Proteomes" id="UP001524587">
    <property type="component" value="Unassembled WGS sequence"/>
</dbReference>
<feature type="compositionally biased region" description="Low complexity" evidence="1">
    <location>
        <begin position="362"/>
        <end position="371"/>
    </location>
</feature>
<evidence type="ECO:0000313" key="3">
    <source>
        <dbReference type="EMBL" id="MCQ8279109.1"/>
    </source>
</evidence>
<name>A0ABT1W894_9PROT</name>
<organism evidence="3 4">
    <name type="scientific">Endosaccharibacter trunci</name>
    <dbReference type="NCBI Taxonomy" id="2812733"/>
    <lineage>
        <taxon>Bacteria</taxon>
        <taxon>Pseudomonadati</taxon>
        <taxon>Pseudomonadota</taxon>
        <taxon>Alphaproteobacteria</taxon>
        <taxon>Acetobacterales</taxon>
        <taxon>Acetobacteraceae</taxon>
        <taxon>Endosaccharibacter</taxon>
    </lineage>
</organism>
<protein>
    <submittedName>
        <fullName evidence="3">Flagellar hook-length control protein FliK</fullName>
    </submittedName>
</protein>
<reference evidence="3 4" key="1">
    <citation type="submission" date="2022-06" db="EMBL/GenBank/DDBJ databases">
        <title>Endosaccharibacter gen. nov., sp. nov., endophytic bacteria isolated from sugarcane.</title>
        <authorList>
            <person name="Pitiwittayakul N."/>
            <person name="Yukphan P."/>
            <person name="Charoenyingcharoen P."/>
            <person name="Tanasupawat S."/>
        </authorList>
    </citation>
    <scope>NUCLEOTIDE SEQUENCE [LARGE SCALE GENOMIC DNA]</scope>
    <source>
        <strain evidence="3 4">KSS8</strain>
    </source>
</reference>
<keyword evidence="3" id="KW-0282">Flagellum</keyword>
<evidence type="ECO:0000259" key="2">
    <source>
        <dbReference type="Pfam" id="PF02120"/>
    </source>
</evidence>
<keyword evidence="4" id="KW-1185">Reference proteome</keyword>
<feature type="compositionally biased region" description="Gly residues" evidence="1">
    <location>
        <begin position="331"/>
        <end position="341"/>
    </location>
</feature>
<feature type="region of interest" description="Disordered" evidence="1">
    <location>
        <begin position="178"/>
        <end position="210"/>
    </location>
</feature>